<evidence type="ECO:0008006" key="2">
    <source>
        <dbReference type="Google" id="ProtNLM"/>
    </source>
</evidence>
<evidence type="ECO:0000313" key="1">
    <source>
        <dbReference type="EMBL" id="VAW47443.1"/>
    </source>
</evidence>
<gene>
    <name evidence="1" type="ORF">MNBD_GAMMA02-438</name>
</gene>
<sequence length="324" mass="37095">MRLNKVNLCWVLSEGRKGHEIQSMTLAQHLAHDCSLHTFSLRQPWESFTPRIIPGFQNGFNWQSEKPNFDHPPDIIISTGRKAAAVGKYITQRYRKQSTQLKHIQILNPKDNADNYALLLIPEHDQKIGPNIITFVGSIHPFSPQWFSQEVHPPSNQINPIAVIIGNPPIQYFRQGFKTELQQIRVQYPEQPIELCGSPRLSEKIVDEIKPLLNPNDTFWFNHDDGPNPYQTLLQQAKHLFVTADSINMMNECAGSDVPVTLLATNCIQNPKHKRFIDSLANRWQSFIRHTAESIVPIPYALDEIINDVNFQKLLKYPSSSNHG</sequence>
<dbReference type="Pfam" id="PF06258">
    <property type="entry name" value="Mito_fiss_Elm1"/>
    <property type="match status" value="1"/>
</dbReference>
<dbReference type="EMBL" id="UOFA01000345">
    <property type="protein sequence ID" value="VAW47443.1"/>
    <property type="molecule type" value="Genomic_DNA"/>
</dbReference>
<dbReference type="InterPro" id="IPR009367">
    <property type="entry name" value="Elm1-like"/>
</dbReference>
<name>A0A3B0W505_9ZZZZ</name>
<proteinExistence type="predicted"/>
<protein>
    <recommendedName>
        <fullName evidence="2">DUF1022 domain-containing protein</fullName>
    </recommendedName>
</protein>
<reference evidence="1" key="1">
    <citation type="submission" date="2018-06" db="EMBL/GenBank/DDBJ databases">
        <authorList>
            <person name="Zhirakovskaya E."/>
        </authorList>
    </citation>
    <scope>NUCLEOTIDE SEQUENCE</scope>
</reference>
<accession>A0A3B0W505</accession>
<organism evidence="1">
    <name type="scientific">hydrothermal vent metagenome</name>
    <dbReference type="NCBI Taxonomy" id="652676"/>
    <lineage>
        <taxon>unclassified sequences</taxon>
        <taxon>metagenomes</taxon>
        <taxon>ecological metagenomes</taxon>
    </lineage>
</organism>
<dbReference type="AlphaFoldDB" id="A0A3B0W505"/>